<dbReference type="Proteomes" id="UP000095286">
    <property type="component" value="Unplaced"/>
</dbReference>
<reference evidence="2" key="1">
    <citation type="submission" date="2016-11" db="UniProtKB">
        <authorList>
            <consortium name="WormBaseParasite"/>
        </authorList>
    </citation>
    <scope>IDENTIFICATION</scope>
    <source>
        <strain evidence="2">KR3021</strain>
    </source>
</reference>
<organism evidence="1 2">
    <name type="scientific">Rhabditophanes sp. KR3021</name>
    <dbReference type="NCBI Taxonomy" id="114890"/>
    <lineage>
        <taxon>Eukaryota</taxon>
        <taxon>Metazoa</taxon>
        <taxon>Ecdysozoa</taxon>
        <taxon>Nematoda</taxon>
        <taxon>Chromadorea</taxon>
        <taxon>Rhabditida</taxon>
        <taxon>Tylenchina</taxon>
        <taxon>Panagrolaimomorpha</taxon>
        <taxon>Strongyloidoidea</taxon>
        <taxon>Alloionematidae</taxon>
        <taxon>Rhabditophanes</taxon>
    </lineage>
</organism>
<name>A0AC35U854_9BILA</name>
<evidence type="ECO:0000313" key="2">
    <source>
        <dbReference type="WBParaSite" id="RSKR_0000912100.1"/>
    </source>
</evidence>
<proteinExistence type="predicted"/>
<dbReference type="WBParaSite" id="RSKR_0000912100.1">
    <property type="protein sequence ID" value="RSKR_0000912100.1"/>
    <property type="gene ID" value="RSKR_0000912100"/>
</dbReference>
<protein>
    <submittedName>
        <fullName evidence="2">Mesoderm development candidate 2</fullName>
    </submittedName>
</protein>
<evidence type="ECO:0000313" key="1">
    <source>
        <dbReference type="Proteomes" id="UP000095286"/>
    </source>
</evidence>
<accession>A0AC35U854</accession>
<sequence>MRALIKLLFILVICNLFLNIHSTTNLKLNKDKSKTYSDVEIEQLLHEWDENDEDVEEEDKFIHERNKISQPQSLDEMKLAAKNEEELLKLSKKNQQLMMFVTVKDLSNAVTSKLFTEKMTQIWQSNVYNKHISCKVFSIADDRAIFMFEDGSLAFDVREFLLEQPEIVEVTLEGKISKGLAASKDEL</sequence>